<reference evidence="2" key="1">
    <citation type="journal article" date="2022" name="Mol. Ecol. Resour.">
        <title>The genomes of chicory, endive, great burdock and yacon provide insights into Asteraceae palaeo-polyploidization history and plant inulin production.</title>
        <authorList>
            <person name="Fan W."/>
            <person name="Wang S."/>
            <person name="Wang H."/>
            <person name="Wang A."/>
            <person name="Jiang F."/>
            <person name="Liu H."/>
            <person name="Zhao H."/>
            <person name="Xu D."/>
            <person name="Zhang Y."/>
        </authorList>
    </citation>
    <scope>NUCLEOTIDE SEQUENCE [LARGE SCALE GENOMIC DNA]</scope>
    <source>
        <strain evidence="2">cv. Punajuju</strain>
    </source>
</reference>
<name>A0ACB9D309_CICIN</name>
<protein>
    <submittedName>
        <fullName evidence="1">Uncharacterized protein</fullName>
    </submittedName>
</protein>
<organism evidence="1 2">
    <name type="scientific">Cichorium intybus</name>
    <name type="common">Chicory</name>
    <dbReference type="NCBI Taxonomy" id="13427"/>
    <lineage>
        <taxon>Eukaryota</taxon>
        <taxon>Viridiplantae</taxon>
        <taxon>Streptophyta</taxon>
        <taxon>Embryophyta</taxon>
        <taxon>Tracheophyta</taxon>
        <taxon>Spermatophyta</taxon>
        <taxon>Magnoliopsida</taxon>
        <taxon>eudicotyledons</taxon>
        <taxon>Gunneridae</taxon>
        <taxon>Pentapetalae</taxon>
        <taxon>asterids</taxon>
        <taxon>campanulids</taxon>
        <taxon>Asterales</taxon>
        <taxon>Asteraceae</taxon>
        <taxon>Cichorioideae</taxon>
        <taxon>Cichorieae</taxon>
        <taxon>Cichoriinae</taxon>
        <taxon>Cichorium</taxon>
    </lineage>
</organism>
<gene>
    <name evidence="1" type="ORF">L2E82_31432</name>
</gene>
<dbReference type="Proteomes" id="UP001055811">
    <property type="component" value="Linkage Group LG05"/>
</dbReference>
<evidence type="ECO:0000313" key="1">
    <source>
        <dbReference type="EMBL" id="KAI3740957.1"/>
    </source>
</evidence>
<sequence>MEEDGLMIDEEQCIKEEEIDAEQIGCKKSIPTSKMVTGVWILHESIQCLAYGALIFTVVLVPCPLRCQLHDIIFSP</sequence>
<evidence type="ECO:0000313" key="2">
    <source>
        <dbReference type="Proteomes" id="UP001055811"/>
    </source>
</evidence>
<proteinExistence type="predicted"/>
<keyword evidence="2" id="KW-1185">Reference proteome</keyword>
<comment type="caution">
    <text evidence="1">The sequence shown here is derived from an EMBL/GenBank/DDBJ whole genome shotgun (WGS) entry which is preliminary data.</text>
</comment>
<dbReference type="EMBL" id="CM042013">
    <property type="protein sequence ID" value="KAI3740957.1"/>
    <property type="molecule type" value="Genomic_DNA"/>
</dbReference>
<accession>A0ACB9D309</accession>
<reference evidence="1 2" key="2">
    <citation type="journal article" date="2022" name="Mol. Ecol. Resour.">
        <title>The genomes of chicory, endive, great burdock and yacon provide insights into Asteraceae paleo-polyploidization history and plant inulin production.</title>
        <authorList>
            <person name="Fan W."/>
            <person name="Wang S."/>
            <person name="Wang H."/>
            <person name="Wang A."/>
            <person name="Jiang F."/>
            <person name="Liu H."/>
            <person name="Zhao H."/>
            <person name="Xu D."/>
            <person name="Zhang Y."/>
        </authorList>
    </citation>
    <scope>NUCLEOTIDE SEQUENCE [LARGE SCALE GENOMIC DNA]</scope>
    <source>
        <strain evidence="2">cv. Punajuju</strain>
        <tissue evidence="1">Leaves</tissue>
    </source>
</reference>